<organism evidence="5 6">
    <name type="scientific">Plantactinospora mayteni</name>
    <dbReference type="NCBI Taxonomy" id="566021"/>
    <lineage>
        <taxon>Bacteria</taxon>
        <taxon>Bacillati</taxon>
        <taxon>Actinomycetota</taxon>
        <taxon>Actinomycetes</taxon>
        <taxon>Micromonosporales</taxon>
        <taxon>Micromonosporaceae</taxon>
        <taxon>Plantactinospora</taxon>
    </lineage>
</organism>
<dbReference type="InterPro" id="IPR036034">
    <property type="entry name" value="PDZ_sf"/>
</dbReference>
<sequence>MSDFETDPQRRPVTADREHSHPTAELPRDDRGQSDSGASTADPADPAAASPAGYTGSTASFAATGASDGTPAGERSESSTAVPPAAAEAYGAGAYGAARPSAEQPYSGVPASGQPYAGAPASGQPYGGTPASGQPYGGNPHAAAPTTGQPYGTGQYGAAPASGQPYSMPPTGRTGGVPAQAGNSPWQVPTGGQPQSPWTPGHPGAGAPPQPPHLGGPVPPPWATPGTPAPSSSGPGRVGRAAAIGVAALALMVGSGLAGGAIATALDDSPTVTNRTYSAAPVINSADLPKIAAQVQDSVVSISTGNTEGSGVVMSADGFVLTNNHVVAAANGGTVKVFFADGKNVDAKVTGTDPKTDLAVVKAEGVSGLTPAKFGDSDAMQVGDQVLALGSPLGLQGSVTAGIISARDRTIRAGSEGEQQNPFEQPQQQGGASSISGLLQTDAPINPGNSGGALVNTNAEVIGINTAILTAGQGSGNIGVGFAIPSNKATAVAEALQRGEKVSHPSLGVQVSPAENGGALIGGVVPDSPAAKAGLQQGDVVTQFGDTKVGDADDLVGAVQAGKVGDQVQVTYTRNGVEKTATVTLAETS</sequence>
<gene>
    <name evidence="5" type="ORF">Pma05_41180</name>
</gene>
<dbReference type="Proteomes" id="UP000621500">
    <property type="component" value="Unassembled WGS sequence"/>
</dbReference>
<feature type="compositionally biased region" description="Basic and acidic residues" evidence="3">
    <location>
        <begin position="7"/>
        <end position="33"/>
    </location>
</feature>
<evidence type="ECO:0000256" key="3">
    <source>
        <dbReference type="SAM" id="MobiDB-lite"/>
    </source>
</evidence>
<evidence type="ECO:0000313" key="6">
    <source>
        <dbReference type="Proteomes" id="UP000621500"/>
    </source>
</evidence>
<name>A0ABQ4ESG1_9ACTN</name>
<dbReference type="InterPro" id="IPR009003">
    <property type="entry name" value="Peptidase_S1_PA"/>
</dbReference>
<dbReference type="Gene3D" id="2.30.42.10">
    <property type="match status" value="1"/>
</dbReference>
<dbReference type="PROSITE" id="PS50106">
    <property type="entry name" value="PDZ"/>
    <property type="match status" value="1"/>
</dbReference>
<feature type="compositionally biased region" description="Low complexity" evidence="3">
    <location>
        <begin position="78"/>
        <end position="103"/>
    </location>
</feature>
<dbReference type="Pfam" id="PF13365">
    <property type="entry name" value="Trypsin_2"/>
    <property type="match status" value="1"/>
</dbReference>
<dbReference type="SMART" id="SM00228">
    <property type="entry name" value="PDZ"/>
    <property type="match status" value="1"/>
</dbReference>
<dbReference type="Gene3D" id="2.40.10.120">
    <property type="match status" value="1"/>
</dbReference>
<dbReference type="PRINTS" id="PR00834">
    <property type="entry name" value="PROTEASES2C"/>
</dbReference>
<evidence type="ECO:0000256" key="1">
    <source>
        <dbReference type="ARBA" id="ARBA00022670"/>
    </source>
</evidence>
<feature type="domain" description="PDZ" evidence="4">
    <location>
        <begin position="493"/>
        <end position="549"/>
    </location>
</feature>
<dbReference type="InterPro" id="IPR001940">
    <property type="entry name" value="Peptidase_S1C"/>
</dbReference>
<accession>A0ABQ4ESG1</accession>
<dbReference type="SUPFAM" id="SSF50156">
    <property type="entry name" value="PDZ domain-like"/>
    <property type="match status" value="1"/>
</dbReference>
<keyword evidence="1" id="KW-0645">Protease</keyword>
<feature type="compositionally biased region" description="Low complexity" evidence="3">
    <location>
        <begin position="142"/>
        <end position="159"/>
    </location>
</feature>
<dbReference type="InterPro" id="IPR001478">
    <property type="entry name" value="PDZ"/>
</dbReference>
<dbReference type="InterPro" id="IPR051201">
    <property type="entry name" value="Chloro_Bact_Ser_Proteases"/>
</dbReference>
<dbReference type="Pfam" id="PF13180">
    <property type="entry name" value="PDZ_2"/>
    <property type="match status" value="1"/>
</dbReference>
<reference evidence="5 6" key="1">
    <citation type="submission" date="2021-01" db="EMBL/GenBank/DDBJ databases">
        <title>Whole genome shotgun sequence of Plantactinospora mayteni NBRC 109088.</title>
        <authorList>
            <person name="Komaki H."/>
            <person name="Tamura T."/>
        </authorList>
    </citation>
    <scope>NUCLEOTIDE SEQUENCE [LARGE SCALE GENOMIC DNA]</scope>
    <source>
        <strain evidence="5 6">NBRC 109088</strain>
    </source>
</reference>
<dbReference type="PANTHER" id="PTHR43343">
    <property type="entry name" value="PEPTIDASE S12"/>
    <property type="match status" value="1"/>
</dbReference>
<feature type="compositionally biased region" description="Low complexity" evidence="3">
    <location>
        <begin position="416"/>
        <end position="431"/>
    </location>
</feature>
<feature type="compositionally biased region" description="Pro residues" evidence="3">
    <location>
        <begin position="206"/>
        <end position="223"/>
    </location>
</feature>
<proteinExistence type="predicted"/>
<dbReference type="EMBL" id="BONX01000026">
    <property type="protein sequence ID" value="GIG97545.1"/>
    <property type="molecule type" value="Genomic_DNA"/>
</dbReference>
<feature type="region of interest" description="Disordered" evidence="3">
    <location>
        <begin position="1"/>
        <end position="238"/>
    </location>
</feature>
<protein>
    <recommendedName>
        <fullName evidence="4">PDZ domain-containing protein</fullName>
    </recommendedName>
</protein>
<evidence type="ECO:0000256" key="2">
    <source>
        <dbReference type="ARBA" id="ARBA00022801"/>
    </source>
</evidence>
<feature type="region of interest" description="Disordered" evidence="3">
    <location>
        <begin position="412"/>
        <end position="443"/>
    </location>
</feature>
<evidence type="ECO:0000313" key="5">
    <source>
        <dbReference type="EMBL" id="GIG97545.1"/>
    </source>
</evidence>
<evidence type="ECO:0000259" key="4">
    <source>
        <dbReference type="PROSITE" id="PS50106"/>
    </source>
</evidence>
<feature type="compositionally biased region" description="Low complexity" evidence="3">
    <location>
        <begin position="34"/>
        <end position="70"/>
    </location>
</feature>
<feature type="compositionally biased region" description="Polar residues" evidence="3">
    <location>
        <begin position="181"/>
        <end position="198"/>
    </location>
</feature>
<dbReference type="PANTHER" id="PTHR43343:SF3">
    <property type="entry name" value="PROTEASE DO-LIKE 8, CHLOROPLASTIC"/>
    <property type="match status" value="1"/>
</dbReference>
<keyword evidence="2" id="KW-0378">Hydrolase</keyword>
<dbReference type="SUPFAM" id="SSF50494">
    <property type="entry name" value="Trypsin-like serine proteases"/>
    <property type="match status" value="1"/>
</dbReference>
<dbReference type="RefSeq" id="WP_203859017.1">
    <property type="nucleotide sequence ID" value="NZ_BONX01000026.1"/>
</dbReference>
<comment type="caution">
    <text evidence="5">The sequence shown here is derived from an EMBL/GenBank/DDBJ whole genome shotgun (WGS) entry which is preliminary data.</text>
</comment>
<feature type="compositionally biased region" description="Low complexity" evidence="3">
    <location>
        <begin position="224"/>
        <end position="238"/>
    </location>
</feature>
<keyword evidence="6" id="KW-1185">Reference proteome</keyword>